<sequence length="128" mass="13312">MSSRQIIATTHAPAAIGPYSQAVCAGNTVYFSGQIPLDPATGSLVGGDITAQARRVFDNLLAVAQAAGGSLEQIVRVGIYVTDLANFAEVNAVMAEYFQQPYPARSTIEVSALPKGAQVEVDAIMVLG</sequence>
<dbReference type="NCBIfam" id="TIGR00004">
    <property type="entry name" value="Rid family detoxifying hydrolase"/>
    <property type="match status" value="1"/>
</dbReference>
<dbReference type="InterPro" id="IPR006175">
    <property type="entry name" value="YjgF/YER057c/UK114"/>
</dbReference>
<dbReference type="Pfam" id="PF01042">
    <property type="entry name" value="Ribonuc_L-PSP"/>
    <property type="match status" value="1"/>
</dbReference>
<keyword evidence="3" id="KW-1185">Reference proteome</keyword>
<dbReference type="PANTHER" id="PTHR11803">
    <property type="entry name" value="2-IMINOBUTANOATE/2-IMINOPROPANOATE DEAMINASE RIDA"/>
    <property type="match status" value="1"/>
</dbReference>
<name>A0ABW8J854_9GAMM</name>
<accession>A0ABW8J854</accession>
<dbReference type="PANTHER" id="PTHR11803:SF39">
    <property type="entry name" value="2-IMINOBUTANOATE_2-IMINOPROPANOATE DEAMINASE"/>
    <property type="match status" value="1"/>
</dbReference>
<gene>
    <name evidence="2" type="ORF">ISP25_15135</name>
</gene>
<reference evidence="2 3" key="1">
    <citation type="submission" date="2020-10" db="EMBL/GenBank/DDBJ databases">
        <title>Phylogeny of dyella-like bacteria.</title>
        <authorList>
            <person name="Fu J."/>
        </authorList>
    </citation>
    <scope>NUCLEOTIDE SEQUENCE [LARGE SCALE GENOMIC DNA]</scope>
    <source>
        <strain evidence="2 3">KACC 19113</strain>
    </source>
</reference>
<dbReference type="InterPro" id="IPR006056">
    <property type="entry name" value="RidA"/>
</dbReference>
<protein>
    <submittedName>
        <fullName evidence="2">RidA family protein</fullName>
    </submittedName>
</protein>
<dbReference type="InterPro" id="IPR035959">
    <property type="entry name" value="RutC-like_sf"/>
</dbReference>
<evidence type="ECO:0000313" key="2">
    <source>
        <dbReference type="EMBL" id="MFK2878408.1"/>
    </source>
</evidence>
<organism evidence="2 3">
    <name type="scientific">Rhodanobacter hydrolyticus</name>
    <dbReference type="NCBI Taxonomy" id="2250595"/>
    <lineage>
        <taxon>Bacteria</taxon>
        <taxon>Pseudomonadati</taxon>
        <taxon>Pseudomonadota</taxon>
        <taxon>Gammaproteobacteria</taxon>
        <taxon>Lysobacterales</taxon>
        <taxon>Rhodanobacteraceae</taxon>
        <taxon>Rhodanobacter</taxon>
    </lineage>
</organism>
<proteinExistence type="inferred from homology"/>
<comment type="caution">
    <text evidence="2">The sequence shown here is derived from an EMBL/GenBank/DDBJ whole genome shotgun (WGS) entry which is preliminary data.</text>
</comment>
<dbReference type="Proteomes" id="UP001620339">
    <property type="component" value="Unassembled WGS sequence"/>
</dbReference>
<dbReference type="SUPFAM" id="SSF55298">
    <property type="entry name" value="YjgF-like"/>
    <property type="match status" value="1"/>
</dbReference>
<evidence type="ECO:0000313" key="3">
    <source>
        <dbReference type="Proteomes" id="UP001620339"/>
    </source>
</evidence>
<dbReference type="EMBL" id="JADIKK010000008">
    <property type="protein sequence ID" value="MFK2878408.1"/>
    <property type="molecule type" value="Genomic_DNA"/>
</dbReference>
<evidence type="ECO:0000256" key="1">
    <source>
        <dbReference type="ARBA" id="ARBA00010552"/>
    </source>
</evidence>
<dbReference type="Gene3D" id="3.30.1330.40">
    <property type="entry name" value="RutC-like"/>
    <property type="match status" value="1"/>
</dbReference>
<dbReference type="RefSeq" id="WP_192157960.1">
    <property type="nucleotide sequence ID" value="NZ_JADIKK010000008.1"/>
</dbReference>
<comment type="similarity">
    <text evidence="1">Belongs to the RutC family.</text>
</comment>
<dbReference type="CDD" id="cd00448">
    <property type="entry name" value="YjgF_YER057c_UK114_family"/>
    <property type="match status" value="1"/>
</dbReference>